<dbReference type="AlphaFoldDB" id="A0A2P2PT77"/>
<accession>A0A2P2PT77</accession>
<protein>
    <submittedName>
        <fullName evidence="1">Uncharacterized protein</fullName>
    </submittedName>
</protein>
<evidence type="ECO:0000313" key="1">
    <source>
        <dbReference type="EMBL" id="MBX57936.1"/>
    </source>
</evidence>
<reference evidence="1" key="1">
    <citation type="submission" date="2018-02" db="EMBL/GenBank/DDBJ databases">
        <title>Rhizophora mucronata_Transcriptome.</title>
        <authorList>
            <person name="Meera S.P."/>
            <person name="Sreeshan A."/>
            <person name="Augustine A."/>
        </authorList>
    </citation>
    <scope>NUCLEOTIDE SEQUENCE</scope>
    <source>
        <tissue evidence="1">Leaf</tissue>
    </source>
</reference>
<organism evidence="1">
    <name type="scientific">Rhizophora mucronata</name>
    <name type="common">Asiatic mangrove</name>
    <dbReference type="NCBI Taxonomy" id="61149"/>
    <lineage>
        <taxon>Eukaryota</taxon>
        <taxon>Viridiplantae</taxon>
        <taxon>Streptophyta</taxon>
        <taxon>Embryophyta</taxon>
        <taxon>Tracheophyta</taxon>
        <taxon>Spermatophyta</taxon>
        <taxon>Magnoliopsida</taxon>
        <taxon>eudicotyledons</taxon>
        <taxon>Gunneridae</taxon>
        <taxon>Pentapetalae</taxon>
        <taxon>rosids</taxon>
        <taxon>fabids</taxon>
        <taxon>Malpighiales</taxon>
        <taxon>Rhizophoraceae</taxon>
        <taxon>Rhizophora</taxon>
    </lineage>
</organism>
<name>A0A2P2PT77_RHIMU</name>
<proteinExistence type="predicted"/>
<dbReference type="EMBL" id="GGEC01077452">
    <property type="protein sequence ID" value="MBX57936.1"/>
    <property type="molecule type" value="Transcribed_RNA"/>
</dbReference>
<sequence length="26" mass="3028">MFQCLKFGLVACIRERDSAKMNDFGF</sequence>